<sequence length="218" mass="24700">MIKLEAVIFDMDGVIFDSETLVIRTWKQVADKYGIPDVEKVCMQCLGTNHEATVKIFQKHYGQDFPYEIYKKEMAALFHEQAADGRLPKKQGVCELLEFLKTSGIKTGLATSTREEVVKRELSEGGLLQYFDVIVCGDMVKRSKPEPDIYLEACARLCVKPENCYGIEDSYNGIRAVKAAGMHPIMVPDLAKPTEEMERLSECILPSLHEVKKYLENK</sequence>
<organism evidence="1 2">
    <name type="scientific">Blautia caecimuris</name>
    <dbReference type="NCBI Taxonomy" id="1796615"/>
    <lineage>
        <taxon>Bacteria</taxon>
        <taxon>Bacillati</taxon>
        <taxon>Bacillota</taxon>
        <taxon>Clostridia</taxon>
        <taxon>Lachnospirales</taxon>
        <taxon>Lachnospiraceae</taxon>
        <taxon>Blautia</taxon>
    </lineage>
</organism>
<proteinExistence type="predicted"/>
<dbReference type="NCBIfam" id="TIGR01549">
    <property type="entry name" value="HAD-SF-IA-v1"/>
    <property type="match status" value="1"/>
</dbReference>
<dbReference type="GO" id="GO:0016787">
    <property type="term" value="F:hydrolase activity"/>
    <property type="evidence" value="ECO:0007669"/>
    <property type="project" value="UniProtKB-KW"/>
</dbReference>
<protein>
    <submittedName>
        <fullName evidence="1">HAD superfamily hydrolase (TIGR01509 family)</fullName>
    </submittedName>
</protein>
<dbReference type="Gene3D" id="3.40.50.1000">
    <property type="entry name" value="HAD superfamily/HAD-like"/>
    <property type="match status" value="1"/>
</dbReference>
<dbReference type="InterPro" id="IPR041492">
    <property type="entry name" value="HAD_2"/>
</dbReference>
<dbReference type="EMBL" id="JBEPMJ010000015">
    <property type="protein sequence ID" value="MET3750931.1"/>
    <property type="molecule type" value="Genomic_DNA"/>
</dbReference>
<dbReference type="PANTHER" id="PTHR18901:SF38">
    <property type="entry name" value="PSEUDOURIDINE-5'-PHOSPHATASE"/>
    <property type="match status" value="1"/>
</dbReference>
<dbReference type="RefSeq" id="WP_147599885.1">
    <property type="nucleotide sequence ID" value="NZ_BAABXP010000002.1"/>
</dbReference>
<accession>A0ABV2M3B9</accession>
<dbReference type="SFLD" id="SFLDS00003">
    <property type="entry name" value="Haloacid_Dehalogenase"/>
    <property type="match status" value="1"/>
</dbReference>
<dbReference type="SFLD" id="SFLDG01129">
    <property type="entry name" value="C1.5:_HAD__Beta-PGM__Phosphata"/>
    <property type="match status" value="1"/>
</dbReference>
<dbReference type="InterPro" id="IPR006439">
    <property type="entry name" value="HAD-SF_hydro_IA"/>
</dbReference>
<comment type="caution">
    <text evidence="1">The sequence shown here is derived from an EMBL/GenBank/DDBJ whole genome shotgun (WGS) entry which is preliminary data.</text>
</comment>
<dbReference type="InterPro" id="IPR036412">
    <property type="entry name" value="HAD-like_sf"/>
</dbReference>
<evidence type="ECO:0000313" key="2">
    <source>
        <dbReference type="Proteomes" id="UP001549106"/>
    </source>
</evidence>
<dbReference type="NCBIfam" id="TIGR01509">
    <property type="entry name" value="HAD-SF-IA-v3"/>
    <property type="match status" value="1"/>
</dbReference>
<keyword evidence="2" id="KW-1185">Reference proteome</keyword>
<dbReference type="PRINTS" id="PR00413">
    <property type="entry name" value="HADHALOGNASE"/>
</dbReference>
<name>A0ABV2M3B9_9FIRM</name>
<dbReference type="SFLD" id="SFLDG01135">
    <property type="entry name" value="C1.5.6:_HAD__Beta-PGM__Phospha"/>
    <property type="match status" value="1"/>
</dbReference>
<dbReference type="SUPFAM" id="SSF56784">
    <property type="entry name" value="HAD-like"/>
    <property type="match status" value="1"/>
</dbReference>
<keyword evidence="1" id="KW-0378">Hydrolase</keyword>
<dbReference type="Proteomes" id="UP001549106">
    <property type="component" value="Unassembled WGS sequence"/>
</dbReference>
<dbReference type="PANTHER" id="PTHR18901">
    <property type="entry name" value="2-DEOXYGLUCOSE-6-PHOSPHATE PHOSPHATASE 2"/>
    <property type="match status" value="1"/>
</dbReference>
<gene>
    <name evidence="1" type="ORF">ABID24_002184</name>
</gene>
<reference evidence="1 2" key="1">
    <citation type="submission" date="2024-06" db="EMBL/GenBank/DDBJ databases">
        <title>Genomic Encyclopedia of Type Strains, Phase IV (KMG-IV): sequencing the most valuable type-strain genomes for metagenomic binning, comparative biology and taxonomic classification.</title>
        <authorList>
            <person name="Goeker M."/>
        </authorList>
    </citation>
    <scope>NUCLEOTIDE SEQUENCE [LARGE SCALE GENOMIC DNA]</scope>
    <source>
        <strain evidence="1 2">DSM 29492</strain>
    </source>
</reference>
<dbReference type="InterPro" id="IPR023198">
    <property type="entry name" value="PGP-like_dom2"/>
</dbReference>
<evidence type="ECO:0000313" key="1">
    <source>
        <dbReference type="EMBL" id="MET3750931.1"/>
    </source>
</evidence>
<dbReference type="InterPro" id="IPR023214">
    <property type="entry name" value="HAD_sf"/>
</dbReference>
<dbReference type="Pfam" id="PF13419">
    <property type="entry name" value="HAD_2"/>
    <property type="match status" value="1"/>
</dbReference>
<dbReference type="Gene3D" id="1.10.150.240">
    <property type="entry name" value="Putative phosphatase, domain 2"/>
    <property type="match status" value="1"/>
</dbReference>